<dbReference type="InterPro" id="IPR012936">
    <property type="entry name" value="Erv_C"/>
</dbReference>
<sequence length="128" mass="14187">MFQYFLKVVSTEVRHLDGDLVRAHQYSVTNYERDIRPGHEFDPLRDASGIKTTHGYEGLPGAFFHYEISPMLVVHNETKKSFAHLVTSLCAIVGGVLTLASIVDSVAFASLNKIEENSGHESANGSYM</sequence>
<feature type="domain" description="Endoplasmic reticulum vesicle transporter C-terminal" evidence="3">
    <location>
        <begin position="1"/>
        <end position="104"/>
    </location>
</feature>
<dbReference type="GO" id="GO:0000139">
    <property type="term" value="C:Golgi membrane"/>
    <property type="evidence" value="ECO:0007669"/>
    <property type="project" value="TreeGrafter"/>
</dbReference>
<dbReference type="Proteomes" id="UP000012065">
    <property type="component" value="Unassembled WGS sequence"/>
</dbReference>
<gene>
    <name evidence="4" type="ORF">BN14_08003</name>
</gene>
<dbReference type="Pfam" id="PF07970">
    <property type="entry name" value="COPIIcoated_ERV"/>
    <property type="match status" value="1"/>
</dbReference>
<evidence type="ECO:0000313" key="5">
    <source>
        <dbReference type="Proteomes" id="UP000012065"/>
    </source>
</evidence>
<accession>M5C3B7</accession>
<keyword evidence="2" id="KW-0472">Membrane</keyword>
<dbReference type="GO" id="GO:0006890">
    <property type="term" value="P:retrograde vesicle-mediated transport, Golgi to endoplasmic reticulum"/>
    <property type="evidence" value="ECO:0007669"/>
    <property type="project" value="TreeGrafter"/>
</dbReference>
<proteinExistence type="inferred from homology"/>
<evidence type="ECO:0000256" key="2">
    <source>
        <dbReference type="SAM" id="Phobius"/>
    </source>
</evidence>
<evidence type="ECO:0000256" key="1">
    <source>
        <dbReference type="ARBA" id="ARBA00005648"/>
    </source>
</evidence>
<dbReference type="PANTHER" id="PTHR10984:SF25">
    <property type="entry name" value="ENDOPLASMIC RETICULUM-GOLGI INTERMEDIATE COMPARTMENT PROTEIN 3"/>
    <property type="match status" value="1"/>
</dbReference>
<evidence type="ECO:0000313" key="4">
    <source>
        <dbReference type="EMBL" id="CCO33916.1"/>
    </source>
</evidence>
<comment type="caution">
    <text evidence="4">The sequence shown here is derived from an EMBL/GenBank/DDBJ whole genome shotgun (WGS) entry which is preliminary data.</text>
</comment>
<dbReference type="EMBL" id="CAOJ01012331">
    <property type="protein sequence ID" value="CCO33916.1"/>
    <property type="molecule type" value="Genomic_DNA"/>
</dbReference>
<comment type="similarity">
    <text evidence="1">Belongs to the ERGIC family.</text>
</comment>
<dbReference type="InterPro" id="IPR045888">
    <property type="entry name" value="Erv"/>
</dbReference>
<name>M5C3B7_THACB</name>
<organism evidence="4 5">
    <name type="scientific">Thanatephorus cucumeris (strain AG1-IB / isolate 7/3/14)</name>
    <name type="common">Lettuce bottom rot fungus</name>
    <name type="synonym">Rhizoctonia solani</name>
    <dbReference type="NCBI Taxonomy" id="1108050"/>
    <lineage>
        <taxon>Eukaryota</taxon>
        <taxon>Fungi</taxon>
        <taxon>Dikarya</taxon>
        <taxon>Basidiomycota</taxon>
        <taxon>Agaricomycotina</taxon>
        <taxon>Agaricomycetes</taxon>
        <taxon>Cantharellales</taxon>
        <taxon>Ceratobasidiaceae</taxon>
        <taxon>Rhizoctonia</taxon>
        <taxon>Rhizoctonia solani AG-1</taxon>
    </lineage>
</organism>
<keyword evidence="2" id="KW-1133">Transmembrane helix</keyword>
<dbReference type="GO" id="GO:0030134">
    <property type="term" value="C:COPII-coated ER to Golgi transport vesicle"/>
    <property type="evidence" value="ECO:0007669"/>
    <property type="project" value="TreeGrafter"/>
</dbReference>
<reference evidence="4 5" key="1">
    <citation type="journal article" date="2013" name="J. Biotechnol.">
        <title>Establishment and interpretation of the genome sequence of the phytopathogenic fungus Rhizoctonia solani AG1-IB isolate 7/3/14.</title>
        <authorList>
            <person name="Wibberg D.W."/>
            <person name="Jelonek L.J."/>
            <person name="Rupp O.R."/>
            <person name="Hennig M.H."/>
            <person name="Eikmeyer F.E."/>
            <person name="Goesmann A.G."/>
            <person name="Hartmann A.H."/>
            <person name="Borriss R.B."/>
            <person name="Grosch R.G."/>
            <person name="Puehler A.P."/>
            <person name="Schlueter A.S."/>
        </authorList>
    </citation>
    <scope>NUCLEOTIDE SEQUENCE [LARGE SCALE GENOMIC DNA]</scope>
    <source>
        <strain evidence="5">AG1-IB / isolate 7/3/14</strain>
    </source>
</reference>
<keyword evidence="2" id="KW-0812">Transmembrane</keyword>
<feature type="transmembrane region" description="Helical" evidence="2">
    <location>
        <begin position="82"/>
        <end position="103"/>
    </location>
</feature>
<protein>
    <submittedName>
        <fullName evidence="4">Endoplasmic reticulum-Golgi intermediate compartment protein 3</fullName>
    </submittedName>
</protein>
<dbReference type="AlphaFoldDB" id="M5C3B7"/>
<evidence type="ECO:0000259" key="3">
    <source>
        <dbReference type="Pfam" id="PF07970"/>
    </source>
</evidence>
<dbReference type="GO" id="GO:0005789">
    <property type="term" value="C:endoplasmic reticulum membrane"/>
    <property type="evidence" value="ECO:0007669"/>
    <property type="project" value="TreeGrafter"/>
</dbReference>
<dbReference type="PANTHER" id="PTHR10984">
    <property type="entry name" value="ENDOPLASMIC RETICULUM-GOLGI INTERMEDIATE COMPARTMENT PROTEIN"/>
    <property type="match status" value="1"/>
</dbReference>
<dbReference type="HOGENOM" id="CLU_160391_0_0_1"/>
<dbReference type="GO" id="GO:0006888">
    <property type="term" value="P:endoplasmic reticulum to Golgi vesicle-mediated transport"/>
    <property type="evidence" value="ECO:0007669"/>
    <property type="project" value="TreeGrafter"/>
</dbReference>